<evidence type="ECO:0000313" key="3">
    <source>
        <dbReference type="Proteomes" id="UP001066276"/>
    </source>
</evidence>
<feature type="compositionally biased region" description="Basic and acidic residues" evidence="1">
    <location>
        <begin position="101"/>
        <end position="113"/>
    </location>
</feature>
<accession>A0AAV7W4H5</accession>
<feature type="compositionally biased region" description="Basic and acidic residues" evidence="1">
    <location>
        <begin position="75"/>
        <end position="91"/>
    </location>
</feature>
<evidence type="ECO:0000313" key="2">
    <source>
        <dbReference type="EMBL" id="KAJ1207511.1"/>
    </source>
</evidence>
<dbReference type="AlphaFoldDB" id="A0AAV7W4H5"/>
<proteinExistence type="predicted"/>
<dbReference type="Proteomes" id="UP001066276">
    <property type="component" value="Chromosome 1_2"/>
</dbReference>
<organism evidence="2 3">
    <name type="scientific">Pleurodeles waltl</name>
    <name type="common">Iberian ribbed newt</name>
    <dbReference type="NCBI Taxonomy" id="8319"/>
    <lineage>
        <taxon>Eukaryota</taxon>
        <taxon>Metazoa</taxon>
        <taxon>Chordata</taxon>
        <taxon>Craniata</taxon>
        <taxon>Vertebrata</taxon>
        <taxon>Euteleostomi</taxon>
        <taxon>Amphibia</taxon>
        <taxon>Batrachia</taxon>
        <taxon>Caudata</taxon>
        <taxon>Salamandroidea</taxon>
        <taxon>Salamandridae</taxon>
        <taxon>Pleurodelinae</taxon>
        <taxon>Pleurodeles</taxon>
    </lineage>
</organism>
<feature type="region of interest" description="Disordered" evidence="1">
    <location>
        <begin position="58"/>
        <end position="146"/>
    </location>
</feature>
<keyword evidence="3" id="KW-1185">Reference proteome</keyword>
<feature type="compositionally biased region" description="Basic and acidic residues" evidence="1">
    <location>
        <begin position="132"/>
        <end position="146"/>
    </location>
</feature>
<gene>
    <name evidence="2" type="ORF">NDU88_002902</name>
</gene>
<sequence length="146" mass="16024">MSAKVSSAARTPEPHKAQEVWMTGLTLGHCSRLSDNLAPGAPESGTVFRSCCRVDASHRCHSNDDAGNRLGNPDIRVRDSQEKEDGLCARVDEEETNAVGNERKEDEERRDPEGNGNCEDTLKTKSQPRAGRRTEGRDLRHVPGGM</sequence>
<protein>
    <submittedName>
        <fullName evidence="2">Uncharacterized protein</fullName>
    </submittedName>
</protein>
<reference evidence="2" key="1">
    <citation type="journal article" date="2022" name="bioRxiv">
        <title>Sequencing and chromosome-scale assembly of the giantPleurodeles waltlgenome.</title>
        <authorList>
            <person name="Brown T."/>
            <person name="Elewa A."/>
            <person name="Iarovenko S."/>
            <person name="Subramanian E."/>
            <person name="Araus A.J."/>
            <person name="Petzold A."/>
            <person name="Susuki M."/>
            <person name="Suzuki K.-i.T."/>
            <person name="Hayashi T."/>
            <person name="Toyoda A."/>
            <person name="Oliveira C."/>
            <person name="Osipova E."/>
            <person name="Leigh N.D."/>
            <person name="Simon A."/>
            <person name="Yun M.H."/>
        </authorList>
    </citation>
    <scope>NUCLEOTIDE SEQUENCE</scope>
    <source>
        <strain evidence="2">20211129_DDA</strain>
        <tissue evidence="2">Liver</tissue>
    </source>
</reference>
<dbReference type="EMBL" id="JANPWB010000002">
    <property type="protein sequence ID" value="KAJ1207511.1"/>
    <property type="molecule type" value="Genomic_DNA"/>
</dbReference>
<name>A0AAV7W4H5_PLEWA</name>
<evidence type="ECO:0000256" key="1">
    <source>
        <dbReference type="SAM" id="MobiDB-lite"/>
    </source>
</evidence>
<feature type="compositionally biased region" description="Basic and acidic residues" evidence="1">
    <location>
        <begin position="58"/>
        <end position="67"/>
    </location>
</feature>
<comment type="caution">
    <text evidence="2">The sequence shown here is derived from an EMBL/GenBank/DDBJ whole genome shotgun (WGS) entry which is preliminary data.</text>
</comment>